<evidence type="ECO:0000256" key="10">
    <source>
        <dbReference type="ARBA" id="ARBA00047984"/>
    </source>
</evidence>
<dbReference type="GO" id="GO:0005524">
    <property type="term" value="F:ATP binding"/>
    <property type="evidence" value="ECO:0007669"/>
    <property type="project" value="UniProtKB-KW"/>
</dbReference>
<feature type="region of interest" description="Disordered" evidence="11">
    <location>
        <begin position="1"/>
        <end position="41"/>
    </location>
</feature>
<comment type="catalytic activity">
    <reaction evidence="10">
        <text>ATP + H2O = ADP + phosphate + H(+)</text>
        <dbReference type="Rhea" id="RHEA:13065"/>
        <dbReference type="ChEBI" id="CHEBI:15377"/>
        <dbReference type="ChEBI" id="CHEBI:15378"/>
        <dbReference type="ChEBI" id="CHEBI:30616"/>
        <dbReference type="ChEBI" id="CHEBI:43474"/>
        <dbReference type="ChEBI" id="CHEBI:456216"/>
        <dbReference type="EC" id="3.6.4.13"/>
    </reaction>
</comment>
<evidence type="ECO:0000256" key="9">
    <source>
        <dbReference type="ARBA" id="ARBA00023158"/>
    </source>
</evidence>
<evidence type="ECO:0000313" key="15">
    <source>
        <dbReference type="EMBL" id="KIP11927.1"/>
    </source>
</evidence>
<keyword evidence="9" id="KW-0943">RNA-mediated gene silencing</keyword>
<sequence length="726" mass="81040">MNPTPFASGEQLESLHSRGRHRNARGRGSRGRAMAHATSTDLVRDTRPSMWSTTKWVVPLLQYKIPAKGVVNVHAPHAQAANTESSKGLTLDSYAAFFQHLLWIEEEHMADEMTQHNMNDVPITSRHPGYEIKVVEKEGFSVIVGDIVHVQHTGSVTDKCYQGRVHHVKGQMVHLRFNDGFSVSHHATVDVKLILNRLPLRRMHQAVTSGFNVPRLLFPTEADCAPLRILAEMRLPNLHLADKGFQENSEQLQAITAIVLRPPGSVPFVLFGPPGTGRRETLVESIRLILKNDPAAKVLVCAPSNKAADLIAKLLTVHLEAGELCRLNSYARPYNTFMQESSELNRYTMYNDNEVFAIPPREKLQAYRVVVSTCISAAIPHALGLERGHFSHIFLDEAGLATEPTSMVAIKTLMDDRTNVVLAGDHRQLSPIVRSRDARRLQLSFLDRLMSMPIYNEQTSMGRTVVKLVKNFRSHPDILHYPNQIFYGGELEACGNPAVTHSLLEYEGLPQRGFPIVFHGTYGRESAQSEADPHKASQRREAPPSSFFNVEEINVVRKHVIDLVDNHKLRITPNDIGIIAPYRAQRQKIVATLPKQANGIKVGSVEDFQGEERRVIIVSTVRNISTEPPALVADPRRFNVAMTRARSLLIIVGDPRMLARYPLWQGWLTLVHEKGGCRGHEPDWNAMKPAAAEGGSSVAAREKGDAQDMIERIRAQLFPNLAPLGE</sequence>
<evidence type="ECO:0000313" key="16">
    <source>
        <dbReference type="Proteomes" id="UP000053257"/>
    </source>
</evidence>
<dbReference type="STRING" id="745531.A0A0C3SDL0"/>
<keyword evidence="16" id="KW-1185">Reference proteome</keyword>
<feature type="domain" description="DNA2/NAM7 helicase helicase" evidence="12">
    <location>
        <begin position="248"/>
        <end position="317"/>
    </location>
</feature>
<evidence type="ECO:0000256" key="6">
    <source>
        <dbReference type="ARBA" id="ARBA00022801"/>
    </source>
</evidence>
<dbReference type="AlphaFoldDB" id="A0A0C3SDL0"/>
<keyword evidence="8" id="KW-0067">ATP-binding</keyword>
<feature type="domain" description="DNA2/NAM7 helicase helicase" evidence="12">
    <location>
        <begin position="356"/>
        <end position="435"/>
    </location>
</feature>
<comment type="similarity">
    <text evidence="2">Belongs to the DNA2/NAM7 helicase family. SDE3 subfamily.</text>
</comment>
<dbReference type="PANTHER" id="PTHR45418:SF1">
    <property type="entry name" value="CANCER_TESTIS ANTIGEN 55"/>
    <property type="match status" value="1"/>
</dbReference>
<evidence type="ECO:0000259" key="13">
    <source>
        <dbReference type="Pfam" id="PF13087"/>
    </source>
</evidence>
<dbReference type="GO" id="GO:0003723">
    <property type="term" value="F:RNA binding"/>
    <property type="evidence" value="ECO:0007669"/>
    <property type="project" value="InterPro"/>
</dbReference>
<dbReference type="GO" id="GO:0016787">
    <property type="term" value="F:hydrolase activity"/>
    <property type="evidence" value="ECO:0007669"/>
    <property type="project" value="UniProtKB-KW"/>
</dbReference>
<dbReference type="Gene3D" id="3.40.50.300">
    <property type="entry name" value="P-loop containing nucleotide triphosphate hydrolases"/>
    <property type="match status" value="2"/>
</dbReference>
<gene>
    <name evidence="15" type="ORF">PHLGIDRAFT_124574</name>
</gene>
<dbReference type="EC" id="3.6.4.13" evidence="3"/>
<keyword evidence="7" id="KW-0347">Helicase</keyword>
<dbReference type="InterPro" id="IPR041677">
    <property type="entry name" value="DNA2/NAM7_AAA_11"/>
</dbReference>
<dbReference type="OrthoDB" id="6513042at2759"/>
<keyword evidence="6" id="KW-0378">Hydrolase</keyword>
<dbReference type="InterPro" id="IPR049080">
    <property type="entry name" value="MOV-10-like_beta-barrel"/>
</dbReference>
<dbReference type="EMBL" id="KN840443">
    <property type="protein sequence ID" value="KIP11927.1"/>
    <property type="molecule type" value="Genomic_DNA"/>
</dbReference>
<comment type="subcellular location">
    <subcellularLocation>
        <location evidence="1">Cytoplasm</location>
    </subcellularLocation>
</comment>
<evidence type="ECO:0000256" key="7">
    <source>
        <dbReference type="ARBA" id="ARBA00022806"/>
    </source>
</evidence>
<dbReference type="GO" id="GO:0005737">
    <property type="term" value="C:cytoplasm"/>
    <property type="evidence" value="ECO:0007669"/>
    <property type="project" value="UniProtKB-SubCell"/>
</dbReference>
<dbReference type="GO" id="GO:0032574">
    <property type="term" value="F:5'-3' RNA helicase activity"/>
    <property type="evidence" value="ECO:0007669"/>
    <property type="project" value="InterPro"/>
</dbReference>
<evidence type="ECO:0000259" key="12">
    <source>
        <dbReference type="Pfam" id="PF13086"/>
    </source>
</evidence>
<keyword evidence="4" id="KW-0963">Cytoplasm</keyword>
<dbReference type="HOGENOM" id="CLU_001666_6_4_1"/>
<dbReference type="CDD" id="cd18808">
    <property type="entry name" value="SF1_C_Upf1"/>
    <property type="match status" value="1"/>
</dbReference>
<evidence type="ECO:0000256" key="2">
    <source>
        <dbReference type="ARBA" id="ARBA00005601"/>
    </source>
</evidence>
<keyword evidence="5" id="KW-0547">Nucleotide-binding</keyword>
<evidence type="ECO:0000256" key="3">
    <source>
        <dbReference type="ARBA" id="ARBA00012552"/>
    </source>
</evidence>
<feature type="compositionally biased region" description="Basic residues" evidence="11">
    <location>
        <begin position="17"/>
        <end position="30"/>
    </location>
</feature>
<feature type="domain" description="DNA2/NAM7 helicase-like C-terminal" evidence="13">
    <location>
        <begin position="462"/>
        <end position="655"/>
    </location>
</feature>
<accession>A0A0C3SDL0</accession>
<protein>
    <recommendedName>
        <fullName evidence="3">RNA helicase</fullName>
        <ecNumber evidence="3">3.6.4.13</ecNumber>
    </recommendedName>
</protein>
<dbReference type="InterPro" id="IPR041679">
    <property type="entry name" value="DNA2/NAM7-like_C"/>
</dbReference>
<evidence type="ECO:0000259" key="14">
    <source>
        <dbReference type="Pfam" id="PF21634"/>
    </source>
</evidence>
<feature type="domain" description="Helicase MOV-10-like beta-barrel" evidence="14">
    <location>
        <begin position="140"/>
        <end position="187"/>
    </location>
</feature>
<evidence type="ECO:0000256" key="1">
    <source>
        <dbReference type="ARBA" id="ARBA00004496"/>
    </source>
</evidence>
<dbReference type="Proteomes" id="UP000053257">
    <property type="component" value="Unassembled WGS sequence"/>
</dbReference>
<proteinExistence type="inferred from homology"/>
<dbReference type="CDD" id="cd18038">
    <property type="entry name" value="DEXXQc_Helz-like"/>
    <property type="match status" value="1"/>
</dbReference>
<name>A0A0C3SDL0_PHLG1</name>
<organism evidence="15 16">
    <name type="scientific">Phlebiopsis gigantea (strain 11061_1 CR5-6)</name>
    <name type="common">White-rot fungus</name>
    <name type="synonym">Peniophora gigantea</name>
    <dbReference type="NCBI Taxonomy" id="745531"/>
    <lineage>
        <taxon>Eukaryota</taxon>
        <taxon>Fungi</taxon>
        <taxon>Dikarya</taxon>
        <taxon>Basidiomycota</taxon>
        <taxon>Agaricomycotina</taxon>
        <taxon>Agaricomycetes</taxon>
        <taxon>Polyporales</taxon>
        <taxon>Phanerochaetaceae</taxon>
        <taxon>Phlebiopsis</taxon>
    </lineage>
</organism>
<dbReference type="InterPro" id="IPR047187">
    <property type="entry name" value="SF1_C_Upf1"/>
</dbReference>
<dbReference type="PANTHER" id="PTHR45418">
    <property type="entry name" value="CANCER/TESTIS ANTIGEN 55"/>
    <property type="match status" value="1"/>
</dbReference>
<feature type="compositionally biased region" description="Basic and acidic residues" evidence="11">
    <location>
        <begin position="531"/>
        <end position="542"/>
    </location>
</feature>
<dbReference type="Pfam" id="PF13086">
    <property type="entry name" value="AAA_11"/>
    <property type="match status" value="2"/>
</dbReference>
<dbReference type="InterPro" id="IPR026122">
    <property type="entry name" value="MOV-10/SDE3_DEXXQ/H-box"/>
</dbReference>
<evidence type="ECO:0000256" key="4">
    <source>
        <dbReference type="ARBA" id="ARBA00022490"/>
    </source>
</evidence>
<evidence type="ECO:0000256" key="8">
    <source>
        <dbReference type="ARBA" id="ARBA00022840"/>
    </source>
</evidence>
<feature type="region of interest" description="Disordered" evidence="11">
    <location>
        <begin position="525"/>
        <end position="544"/>
    </location>
</feature>
<reference evidence="15 16" key="1">
    <citation type="journal article" date="2014" name="PLoS Genet.">
        <title>Analysis of the Phlebiopsis gigantea genome, transcriptome and secretome provides insight into its pioneer colonization strategies of wood.</title>
        <authorList>
            <person name="Hori C."/>
            <person name="Ishida T."/>
            <person name="Igarashi K."/>
            <person name="Samejima M."/>
            <person name="Suzuki H."/>
            <person name="Master E."/>
            <person name="Ferreira P."/>
            <person name="Ruiz-Duenas F.J."/>
            <person name="Held B."/>
            <person name="Canessa P."/>
            <person name="Larrondo L.F."/>
            <person name="Schmoll M."/>
            <person name="Druzhinina I.S."/>
            <person name="Kubicek C.P."/>
            <person name="Gaskell J.A."/>
            <person name="Kersten P."/>
            <person name="St John F."/>
            <person name="Glasner J."/>
            <person name="Sabat G."/>
            <person name="Splinter BonDurant S."/>
            <person name="Syed K."/>
            <person name="Yadav J."/>
            <person name="Mgbeahuruike A.C."/>
            <person name="Kovalchuk A."/>
            <person name="Asiegbu F.O."/>
            <person name="Lackner G."/>
            <person name="Hoffmeister D."/>
            <person name="Rencoret J."/>
            <person name="Gutierrez A."/>
            <person name="Sun H."/>
            <person name="Lindquist E."/>
            <person name="Barry K."/>
            <person name="Riley R."/>
            <person name="Grigoriev I.V."/>
            <person name="Henrissat B."/>
            <person name="Kues U."/>
            <person name="Berka R.M."/>
            <person name="Martinez A.T."/>
            <person name="Covert S.F."/>
            <person name="Blanchette R.A."/>
            <person name="Cullen D."/>
        </authorList>
    </citation>
    <scope>NUCLEOTIDE SEQUENCE [LARGE SCALE GENOMIC DNA]</scope>
    <source>
        <strain evidence="15 16">11061_1 CR5-6</strain>
    </source>
</reference>
<dbReference type="Pfam" id="PF13087">
    <property type="entry name" value="AAA_12"/>
    <property type="match status" value="1"/>
</dbReference>
<dbReference type="GO" id="GO:0031047">
    <property type="term" value="P:regulatory ncRNA-mediated gene silencing"/>
    <property type="evidence" value="ECO:0007669"/>
    <property type="project" value="UniProtKB-KW"/>
</dbReference>
<evidence type="ECO:0000256" key="11">
    <source>
        <dbReference type="SAM" id="MobiDB-lite"/>
    </source>
</evidence>
<dbReference type="Pfam" id="PF21634">
    <property type="entry name" value="MOV-10_beta-barrel"/>
    <property type="match status" value="1"/>
</dbReference>
<dbReference type="SUPFAM" id="SSF52540">
    <property type="entry name" value="P-loop containing nucleoside triphosphate hydrolases"/>
    <property type="match status" value="1"/>
</dbReference>
<dbReference type="InterPro" id="IPR027417">
    <property type="entry name" value="P-loop_NTPase"/>
</dbReference>
<evidence type="ECO:0000256" key="5">
    <source>
        <dbReference type="ARBA" id="ARBA00022741"/>
    </source>
</evidence>